<dbReference type="InterPro" id="IPR055313">
    <property type="entry name" value="Temptin-like"/>
</dbReference>
<keyword evidence="6" id="KW-1185">Reference proteome</keyword>
<organism evidence="5 6">
    <name type="scientific">Achlya hypogyna</name>
    <name type="common">Oomycete</name>
    <name type="synonym">Protoachlya hypogyna</name>
    <dbReference type="NCBI Taxonomy" id="1202772"/>
    <lineage>
        <taxon>Eukaryota</taxon>
        <taxon>Sar</taxon>
        <taxon>Stramenopiles</taxon>
        <taxon>Oomycota</taxon>
        <taxon>Saprolegniomycetes</taxon>
        <taxon>Saprolegniales</taxon>
        <taxon>Achlyaceae</taxon>
        <taxon>Achlya</taxon>
    </lineage>
</organism>
<keyword evidence="2" id="KW-1133">Transmembrane helix</keyword>
<feature type="compositionally biased region" description="Acidic residues" evidence="1">
    <location>
        <begin position="180"/>
        <end position="203"/>
    </location>
</feature>
<keyword evidence="3" id="KW-0732">Signal</keyword>
<feature type="chain" id="PRO_5011963742" description="Temptin Cys/Cys disulfide domain-containing protein" evidence="3">
    <location>
        <begin position="20"/>
        <end position="378"/>
    </location>
</feature>
<dbReference type="Proteomes" id="UP000243579">
    <property type="component" value="Unassembled WGS sequence"/>
</dbReference>
<comment type="caution">
    <text evidence="5">The sequence shown here is derived from an EMBL/GenBank/DDBJ whole genome shotgun (WGS) entry which is preliminary data.</text>
</comment>
<protein>
    <recommendedName>
        <fullName evidence="4">Temptin Cys/Cys disulfide domain-containing protein</fullName>
    </recommendedName>
</protein>
<evidence type="ECO:0000313" key="5">
    <source>
        <dbReference type="EMBL" id="OQR91084.1"/>
    </source>
</evidence>
<sequence length="378" mass="38057">MVSMSLPLMLLGLAVYAEAYAEYAELLPNGDKVPGVAAVGHTKAAGGGANNQFGIDFSTAGSTWSSVLCQLDSDGDGATNGEELGDPCCTWKQGTTPHSSTATSPGHKNSFTAAQLAALKCPSSTTSAPTAAPTTAPTSSPPLPPTKAPSPAPSPVPSPAPSPVPSPSTSPSSKPKPTEDPTDEPSDEPTDDPSDEPSDEPTDDPTPSPLPTNSTTPTNPPNTDCVKISVQGDATYCIAGPICVGASSVPAGRNCPTQGDVAGQDCVPGIPSYANGNCVLKTNTVCQQMTNGAWGCVLPSSPAEASDAAETPKVVKMATAASMDNSGPDYTMVAAISGTVAAVAAVAMAVLITKKVRRAKRFDGPSTDIQHNAETPVL</sequence>
<keyword evidence="2" id="KW-0812">Transmembrane</keyword>
<dbReference type="InterPro" id="IPR057626">
    <property type="entry name" value="S-S_Temptin"/>
</dbReference>
<feature type="compositionally biased region" description="Low complexity" evidence="1">
    <location>
        <begin position="122"/>
        <end position="138"/>
    </location>
</feature>
<proteinExistence type="predicted"/>
<dbReference type="PRINTS" id="PR01217">
    <property type="entry name" value="PRICHEXTENSN"/>
</dbReference>
<gene>
    <name evidence="5" type="ORF">ACHHYP_04993</name>
</gene>
<evidence type="ECO:0000256" key="1">
    <source>
        <dbReference type="SAM" id="MobiDB-lite"/>
    </source>
</evidence>
<evidence type="ECO:0000313" key="6">
    <source>
        <dbReference type="Proteomes" id="UP000243579"/>
    </source>
</evidence>
<feature type="region of interest" description="Disordered" evidence="1">
    <location>
        <begin position="122"/>
        <end position="224"/>
    </location>
</feature>
<feature type="compositionally biased region" description="Low complexity" evidence="1">
    <location>
        <begin position="211"/>
        <end position="224"/>
    </location>
</feature>
<dbReference type="AlphaFoldDB" id="A0A1V9YZ48"/>
<keyword evidence="2" id="KW-0472">Membrane</keyword>
<feature type="compositionally biased region" description="Pro residues" evidence="1">
    <location>
        <begin position="139"/>
        <end position="168"/>
    </location>
</feature>
<accession>A0A1V9YZ48</accession>
<reference evidence="5 6" key="1">
    <citation type="journal article" date="2014" name="Genome Biol. Evol.">
        <title>The secreted proteins of Achlya hypogyna and Thraustotheca clavata identify the ancestral oomycete secretome and reveal gene acquisitions by horizontal gene transfer.</title>
        <authorList>
            <person name="Misner I."/>
            <person name="Blouin N."/>
            <person name="Leonard G."/>
            <person name="Richards T.A."/>
            <person name="Lane C.E."/>
        </authorList>
    </citation>
    <scope>NUCLEOTIDE SEQUENCE [LARGE SCALE GENOMIC DNA]</scope>
    <source>
        <strain evidence="5 6">ATCC 48635</strain>
    </source>
</reference>
<evidence type="ECO:0000256" key="3">
    <source>
        <dbReference type="SAM" id="SignalP"/>
    </source>
</evidence>
<dbReference type="PANTHER" id="PTHR34737:SF2">
    <property type="entry name" value="EF-HAND DOMAIN-CONTAINING PROTEIN"/>
    <property type="match status" value="1"/>
</dbReference>
<feature type="signal peptide" evidence="3">
    <location>
        <begin position="1"/>
        <end position="19"/>
    </location>
</feature>
<dbReference type="STRING" id="1202772.A0A1V9YZ48"/>
<name>A0A1V9YZ48_ACHHY</name>
<feature type="domain" description="Temptin Cys/Cys disulfide" evidence="4">
    <location>
        <begin position="18"/>
        <end position="106"/>
    </location>
</feature>
<dbReference type="PANTHER" id="PTHR34737">
    <property type="entry name" value="EF-HAND DOMAIN-CONTAINING PROTEIN"/>
    <property type="match status" value="1"/>
</dbReference>
<dbReference type="Pfam" id="PF24784">
    <property type="entry name" value="Temptin_C"/>
    <property type="match status" value="1"/>
</dbReference>
<evidence type="ECO:0000259" key="4">
    <source>
        <dbReference type="Pfam" id="PF24784"/>
    </source>
</evidence>
<evidence type="ECO:0000256" key="2">
    <source>
        <dbReference type="SAM" id="Phobius"/>
    </source>
</evidence>
<dbReference type="EMBL" id="JNBR01000557">
    <property type="protein sequence ID" value="OQR91084.1"/>
    <property type="molecule type" value="Genomic_DNA"/>
</dbReference>
<feature type="transmembrane region" description="Helical" evidence="2">
    <location>
        <begin position="330"/>
        <end position="352"/>
    </location>
</feature>
<dbReference type="OrthoDB" id="167956at2759"/>